<dbReference type="InterPro" id="IPR001128">
    <property type="entry name" value="Cyt_P450"/>
</dbReference>
<dbReference type="PRINTS" id="PR00385">
    <property type="entry name" value="P450"/>
</dbReference>
<evidence type="ECO:0000256" key="2">
    <source>
        <dbReference type="ARBA" id="ARBA00010617"/>
    </source>
</evidence>
<feature type="binding site" description="axial binding residue" evidence="5">
    <location>
        <position position="493"/>
    </location>
    <ligand>
        <name>heme</name>
        <dbReference type="ChEBI" id="CHEBI:30413"/>
    </ligand>
    <ligandPart>
        <name>Fe</name>
        <dbReference type="ChEBI" id="CHEBI:18248"/>
    </ligandPart>
</feature>
<proteinExistence type="inferred from homology"/>
<dbReference type="GO" id="GO:0004497">
    <property type="term" value="F:monooxygenase activity"/>
    <property type="evidence" value="ECO:0007669"/>
    <property type="project" value="InterPro"/>
</dbReference>
<comment type="caution">
    <text evidence="6">The sequence shown here is derived from an EMBL/GenBank/DDBJ whole genome shotgun (WGS) entry which is preliminary data.</text>
</comment>
<keyword evidence="4 5" id="KW-0408">Iron</keyword>
<keyword evidence="5" id="KW-0349">Heme</keyword>
<dbReference type="SUPFAM" id="SSF48264">
    <property type="entry name" value="Cytochrome P450"/>
    <property type="match status" value="1"/>
</dbReference>
<sequence>MAIISTLLSSMHSASPLSPSSTLGSLVALLTTWILYKTYIYPNFLSPLRHAPGPPDPKRFMPLMGHMIEILKEEAGAPHLRWIEQYGGLVRYKGFLNRERVLLADAAAVQHVFLSHSYDYVKDERVARFLGPVLGKGILLAEGDVHRKQRKMLNPAFGHRHVKEMVPLMAGPAAKLAKMWCERVQEAGADGLEFIVDEDMSRVTLDIIGLAGFGYSFDSLTNPDNELSRAYKALFNSSSMITQILSSFISFYNHIPIRRNRIRKHAIRVINKVSTELIEDKRRRIEKEIESGIEADESDPSHKDLMSILIRGNEMVGSLEGGKLTDQELKDQIMTFLAAGHETTSVLVTWSLHLLSVNPEIQARVRQELLDHLGPLQAETYDSPRVNYDSLSSLPLLTAFVKEVLRFIPPVPTTSRVSTKDDNLMGYFIPKGTQVFMSPAALHRLKTVWGPDAGDFKPERWMDAEAAKAAHTTMVTPEMSWAYQPFLSGPRNCIGSKFALIESKVLLYHLLVGLEFQPSPGFTFKKSARVTWRPVPGMKLRVKPFVPATTT</sequence>
<comment type="cofactor">
    <cofactor evidence="1 5">
        <name>heme</name>
        <dbReference type="ChEBI" id="CHEBI:30413"/>
    </cofactor>
</comment>
<dbReference type="Proteomes" id="UP000807716">
    <property type="component" value="Unassembled WGS sequence"/>
</dbReference>
<accession>A0A9P6UBS0</accession>
<dbReference type="InterPro" id="IPR036396">
    <property type="entry name" value="Cyt_P450_sf"/>
</dbReference>
<organism evidence="6 7">
    <name type="scientific">Actinomortierella ambigua</name>
    <dbReference type="NCBI Taxonomy" id="1343610"/>
    <lineage>
        <taxon>Eukaryota</taxon>
        <taxon>Fungi</taxon>
        <taxon>Fungi incertae sedis</taxon>
        <taxon>Mucoromycota</taxon>
        <taxon>Mortierellomycotina</taxon>
        <taxon>Mortierellomycetes</taxon>
        <taxon>Mortierellales</taxon>
        <taxon>Mortierellaceae</taxon>
        <taxon>Actinomortierella</taxon>
    </lineage>
</organism>
<evidence type="ECO:0000256" key="5">
    <source>
        <dbReference type="PIRSR" id="PIRSR602403-1"/>
    </source>
</evidence>
<protein>
    <recommendedName>
        <fullName evidence="8">Cytochrome P450</fullName>
    </recommendedName>
</protein>
<dbReference type="Pfam" id="PF00067">
    <property type="entry name" value="p450"/>
    <property type="match status" value="1"/>
</dbReference>
<evidence type="ECO:0000256" key="3">
    <source>
        <dbReference type="ARBA" id="ARBA00022723"/>
    </source>
</evidence>
<dbReference type="PANTHER" id="PTHR24305">
    <property type="entry name" value="CYTOCHROME P450"/>
    <property type="match status" value="1"/>
</dbReference>
<evidence type="ECO:0000256" key="1">
    <source>
        <dbReference type="ARBA" id="ARBA00001971"/>
    </source>
</evidence>
<dbReference type="EMBL" id="JAAAJB010000020">
    <property type="protein sequence ID" value="KAG0269696.1"/>
    <property type="molecule type" value="Genomic_DNA"/>
</dbReference>
<keyword evidence="7" id="KW-1185">Reference proteome</keyword>
<dbReference type="Gene3D" id="1.10.630.10">
    <property type="entry name" value="Cytochrome P450"/>
    <property type="match status" value="1"/>
</dbReference>
<dbReference type="CDD" id="cd11069">
    <property type="entry name" value="CYP_FUM15-like"/>
    <property type="match status" value="1"/>
</dbReference>
<dbReference type="PRINTS" id="PR00465">
    <property type="entry name" value="EP450IV"/>
</dbReference>
<dbReference type="GO" id="GO:0005506">
    <property type="term" value="F:iron ion binding"/>
    <property type="evidence" value="ECO:0007669"/>
    <property type="project" value="InterPro"/>
</dbReference>
<name>A0A9P6UBS0_9FUNG</name>
<gene>
    <name evidence="6" type="ORF">DFQ27_002660</name>
</gene>
<dbReference type="InterPro" id="IPR002403">
    <property type="entry name" value="Cyt_P450_E_grp-IV"/>
</dbReference>
<evidence type="ECO:0000313" key="7">
    <source>
        <dbReference type="Proteomes" id="UP000807716"/>
    </source>
</evidence>
<dbReference type="GO" id="GO:0016705">
    <property type="term" value="F:oxidoreductase activity, acting on paired donors, with incorporation or reduction of molecular oxygen"/>
    <property type="evidence" value="ECO:0007669"/>
    <property type="project" value="InterPro"/>
</dbReference>
<reference evidence="6" key="1">
    <citation type="journal article" date="2020" name="Fungal Divers.">
        <title>Resolving the Mortierellaceae phylogeny through synthesis of multi-gene phylogenetics and phylogenomics.</title>
        <authorList>
            <person name="Vandepol N."/>
            <person name="Liber J."/>
            <person name="Desiro A."/>
            <person name="Na H."/>
            <person name="Kennedy M."/>
            <person name="Barry K."/>
            <person name="Grigoriev I.V."/>
            <person name="Miller A.N."/>
            <person name="O'Donnell K."/>
            <person name="Stajich J.E."/>
            <person name="Bonito G."/>
        </authorList>
    </citation>
    <scope>NUCLEOTIDE SEQUENCE</scope>
    <source>
        <strain evidence="6">BC1065</strain>
    </source>
</reference>
<keyword evidence="3 5" id="KW-0479">Metal-binding</keyword>
<evidence type="ECO:0000313" key="6">
    <source>
        <dbReference type="EMBL" id="KAG0269696.1"/>
    </source>
</evidence>
<evidence type="ECO:0000256" key="4">
    <source>
        <dbReference type="ARBA" id="ARBA00023004"/>
    </source>
</evidence>
<dbReference type="AlphaFoldDB" id="A0A9P6UBS0"/>
<dbReference type="OrthoDB" id="1470350at2759"/>
<dbReference type="GO" id="GO:0020037">
    <property type="term" value="F:heme binding"/>
    <property type="evidence" value="ECO:0007669"/>
    <property type="project" value="InterPro"/>
</dbReference>
<dbReference type="InterPro" id="IPR050121">
    <property type="entry name" value="Cytochrome_P450_monoxygenase"/>
</dbReference>
<dbReference type="PANTHER" id="PTHR24305:SF166">
    <property type="entry name" value="CYTOCHROME P450 12A4, MITOCHONDRIAL-RELATED"/>
    <property type="match status" value="1"/>
</dbReference>
<comment type="similarity">
    <text evidence="2">Belongs to the cytochrome P450 family.</text>
</comment>
<evidence type="ECO:0008006" key="8">
    <source>
        <dbReference type="Google" id="ProtNLM"/>
    </source>
</evidence>